<dbReference type="AlphaFoldDB" id="A0A2K1J386"/>
<reference evidence="1 3" key="1">
    <citation type="journal article" date="2008" name="Science">
        <title>The Physcomitrella genome reveals evolutionary insights into the conquest of land by plants.</title>
        <authorList>
            <person name="Rensing S."/>
            <person name="Lang D."/>
            <person name="Zimmer A."/>
            <person name="Terry A."/>
            <person name="Salamov A."/>
            <person name="Shapiro H."/>
            <person name="Nishiyama T."/>
            <person name="Perroud P.-F."/>
            <person name="Lindquist E."/>
            <person name="Kamisugi Y."/>
            <person name="Tanahashi T."/>
            <person name="Sakakibara K."/>
            <person name="Fujita T."/>
            <person name="Oishi K."/>
            <person name="Shin-I T."/>
            <person name="Kuroki Y."/>
            <person name="Toyoda A."/>
            <person name="Suzuki Y."/>
            <person name="Hashimoto A."/>
            <person name="Yamaguchi K."/>
            <person name="Sugano A."/>
            <person name="Kohara Y."/>
            <person name="Fujiyama A."/>
            <person name="Anterola A."/>
            <person name="Aoki S."/>
            <person name="Ashton N."/>
            <person name="Barbazuk W.B."/>
            <person name="Barker E."/>
            <person name="Bennetzen J."/>
            <person name="Bezanilla M."/>
            <person name="Blankenship R."/>
            <person name="Cho S.H."/>
            <person name="Dutcher S."/>
            <person name="Estelle M."/>
            <person name="Fawcett J.A."/>
            <person name="Gundlach H."/>
            <person name="Hanada K."/>
            <person name="Heyl A."/>
            <person name="Hicks K.A."/>
            <person name="Hugh J."/>
            <person name="Lohr M."/>
            <person name="Mayer K."/>
            <person name="Melkozernov A."/>
            <person name="Murata T."/>
            <person name="Nelson D."/>
            <person name="Pils B."/>
            <person name="Prigge M."/>
            <person name="Reiss B."/>
            <person name="Renner T."/>
            <person name="Rombauts S."/>
            <person name="Rushton P."/>
            <person name="Sanderfoot A."/>
            <person name="Schween G."/>
            <person name="Shiu S.-H."/>
            <person name="Stueber K."/>
            <person name="Theodoulou F.L."/>
            <person name="Tu H."/>
            <person name="Van de Peer Y."/>
            <person name="Verrier P.J."/>
            <person name="Waters E."/>
            <person name="Wood A."/>
            <person name="Yang L."/>
            <person name="Cove D."/>
            <person name="Cuming A."/>
            <person name="Hasebe M."/>
            <person name="Lucas S."/>
            <person name="Mishler D.B."/>
            <person name="Reski R."/>
            <person name="Grigoriev I."/>
            <person name="Quatrano R.S."/>
            <person name="Boore J.L."/>
        </authorList>
    </citation>
    <scope>NUCLEOTIDE SEQUENCE [LARGE SCALE GENOMIC DNA]</scope>
    <source>
        <strain evidence="2 3">cv. Gransden 2004</strain>
    </source>
</reference>
<dbReference type="PANTHER" id="PTHR21422">
    <property type="entry name" value="RAB3 GTPASE-ACTIVATING PROTEIN CATALYTIC SUBUNIT"/>
    <property type="match status" value="1"/>
</dbReference>
<keyword evidence="3" id="KW-1185">Reference proteome</keyword>
<proteinExistence type="predicted"/>
<accession>A0A2K1J386</accession>
<sequence length="365" mass="41835">MELDRWLLSGRSLISLMMFIVKVEEIVREWQIVWVSALEDSGTEVEGTLGLYKVHQELPYDSKNYGIDYYFQVNNEERSRGEWEDGLLPSQLCQGIVDFLVVSPMSMSGVVLDAPGATLLLSTMAVALSNCGSARYETDRLGSCIPEEFSQLVGLYKFFNTEVPILNYDDDLFDELAWDEDCAWAEWHSVEDPVKDSLNVKHLMHHPMVPQPTVLEHVIKDLFEEDTSDEQGGHINHKAIKAAPLDSLISLFCLHALQFDTCNIRAIAVLWIDFVWEVRWCWDEGYRLPRALTINLTLVFNANIVQWRPNFLKCLFSPLYILFVGFFFPKLGFATPNWSKGPCFGFFFNGKREFDFRGGPITTTK</sequence>
<reference evidence="2" key="3">
    <citation type="submission" date="2020-12" db="UniProtKB">
        <authorList>
            <consortium name="EnsemblPlants"/>
        </authorList>
    </citation>
    <scope>IDENTIFICATION</scope>
</reference>
<organism evidence="1">
    <name type="scientific">Physcomitrium patens</name>
    <name type="common">Spreading-leaved earth moss</name>
    <name type="synonym">Physcomitrella patens</name>
    <dbReference type="NCBI Taxonomy" id="3218"/>
    <lineage>
        <taxon>Eukaryota</taxon>
        <taxon>Viridiplantae</taxon>
        <taxon>Streptophyta</taxon>
        <taxon>Embryophyta</taxon>
        <taxon>Bryophyta</taxon>
        <taxon>Bryophytina</taxon>
        <taxon>Bryopsida</taxon>
        <taxon>Funariidae</taxon>
        <taxon>Funariales</taxon>
        <taxon>Funariaceae</taxon>
        <taxon>Physcomitrium</taxon>
    </lineage>
</organism>
<evidence type="ECO:0000313" key="3">
    <source>
        <dbReference type="Proteomes" id="UP000006727"/>
    </source>
</evidence>
<evidence type="ECO:0000313" key="2">
    <source>
        <dbReference type="EnsemblPlants" id="Pp3c17_9080V3.1"/>
    </source>
</evidence>
<dbReference type="STRING" id="3218.A0A2K1J386"/>
<dbReference type="InterPro" id="IPR045700">
    <property type="entry name" value="Rab3GAP1"/>
</dbReference>
<dbReference type="PANTHER" id="PTHR21422:SF9">
    <property type="entry name" value="RAB3 GTPASE-ACTIVATING PROTEIN CATALYTIC SUBUNIT"/>
    <property type="match status" value="1"/>
</dbReference>
<accession>A0A7I4BHW5</accession>
<dbReference type="EMBL" id="ABEU02000017">
    <property type="protein sequence ID" value="PNR35984.1"/>
    <property type="molecule type" value="Genomic_DNA"/>
</dbReference>
<protein>
    <submittedName>
        <fullName evidence="1 2">Uncharacterized protein</fullName>
    </submittedName>
</protein>
<name>A0A2K1J386_PHYPA</name>
<gene>
    <name evidence="1" type="ORF">PHYPA_021834</name>
</gene>
<dbReference type="EnsemblPlants" id="Pp3c17_9080V3.1">
    <property type="protein sequence ID" value="Pp3c17_9080V3.1"/>
    <property type="gene ID" value="Pp3c17_9080"/>
</dbReference>
<dbReference type="PaxDb" id="3218-PP1S202_69V6.1"/>
<dbReference type="Gramene" id="Pp3c17_9080V3.1">
    <property type="protein sequence ID" value="Pp3c17_9080V3.1"/>
    <property type="gene ID" value="Pp3c17_9080"/>
</dbReference>
<dbReference type="Proteomes" id="UP000006727">
    <property type="component" value="Chromosome 17"/>
</dbReference>
<dbReference type="GO" id="GO:0005096">
    <property type="term" value="F:GTPase activator activity"/>
    <property type="evidence" value="ECO:0007669"/>
    <property type="project" value="InterPro"/>
</dbReference>
<reference evidence="1 3" key="2">
    <citation type="journal article" date="2018" name="Plant J.">
        <title>The Physcomitrella patens chromosome-scale assembly reveals moss genome structure and evolution.</title>
        <authorList>
            <person name="Lang D."/>
            <person name="Ullrich K.K."/>
            <person name="Murat F."/>
            <person name="Fuchs J."/>
            <person name="Jenkins J."/>
            <person name="Haas F.B."/>
            <person name="Piednoel M."/>
            <person name="Gundlach H."/>
            <person name="Van Bel M."/>
            <person name="Meyberg R."/>
            <person name="Vives C."/>
            <person name="Morata J."/>
            <person name="Symeonidi A."/>
            <person name="Hiss M."/>
            <person name="Muchero W."/>
            <person name="Kamisugi Y."/>
            <person name="Saleh O."/>
            <person name="Blanc G."/>
            <person name="Decker E.L."/>
            <person name="van Gessel N."/>
            <person name="Grimwood J."/>
            <person name="Hayes R.D."/>
            <person name="Graham S.W."/>
            <person name="Gunter L.E."/>
            <person name="McDaniel S.F."/>
            <person name="Hoernstein S.N.W."/>
            <person name="Larsson A."/>
            <person name="Li F.W."/>
            <person name="Perroud P.F."/>
            <person name="Phillips J."/>
            <person name="Ranjan P."/>
            <person name="Rokshar D.S."/>
            <person name="Rothfels C.J."/>
            <person name="Schneider L."/>
            <person name="Shu S."/>
            <person name="Stevenson D.W."/>
            <person name="Thummler F."/>
            <person name="Tillich M."/>
            <person name="Villarreal Aguilar J.C."/>
            <person name="Widiez T."/>
            <person name="Wong G.K."/>
            <person name="Wymore A."/>
            <person name="Zhang Y."/>
            <person name="Zimmer A.D."/>
            <person name="Quatrano R.S."/>
            <person name="Mayer K.F.X."/>
            <person name="Goodstein D."/>
            <person name="Casacuberta J.M."/>
            <person name="Vandepoele K."/>
            <person name="Reski R."/>
            <person name="Cuming A.C."/>
            <person name="Tuskan G.A."/>
            <person name="Maumus F."/>
            <person name="Salse J."/>
            <person name="Schmutz J."/>
            <person name="Rensing S.A."/>
        </authorList>
    </citation>
    <scope>NUCLEOTIDE SEQUENCE [LARGE SCALE GENOMIC DNA]</scope>
    <source>
        <strain evidence="2 3">cv. Gransden 2004</strain>
    </source>
</reference>
<evidence type="ECO:0000313" key="1">
    <source>
        <dbReference type="EMBL" id="PNR35984.1"/>
    </source>
</evidence>